<protein>
    <recommendedName>
        <fullName evidence="10">Deoxyhypusine hydroxylase</fullName>
        <shortName evidence="10">DOHH</shortName>
        <ecNumber evidence="10">1.14.99.29</ecNumber>
    </recommendedName>
    <alternativeName>
        <fullName evidence="10">Deoxyhypusine dioxygenase</fullName>
    </alternativeName>
    <alternativeName>
        <fullName evidence="10">Deoxyhypusine monooxygenase</fullName>
    </alternativeName>
</protein>
<dbReference type="RefSeq" id="XP_070649230.1">
    <property type="nucleotide sequence ID" value="XM_070793129.1"/>
</dbReference>
<proteinExistence type="inferred from homology"/>
<dbReference type="InterPro" id="IPR004155">
    <property type="entry name" value="PBS_lyase_HEAT"/>
</dbReference>
<dbReference type="RefSeq" id="XP_070649231.1">
    <property type="nucleotide sequence ID" value="XM_070793130.1"/>
</dbReference>
<feature type="binding site" evidence="10">
    <location>
        <position position="209"/>
    </location>
    <ligand>
        <name>Fe cation</name>
        <dbReference type="ChEBI" id="CHEBI:24875"/>
        <label>2</label>
    </ligand>
</feature>
<dbReference type="PANTHER" id="PTHR12697:SF5">
    <property type="entry name" value="DEOXYHYPUSINE HYDROXYLASE"/>
    <property type="match status" value="1"/>
</dbReference>
<feature type="compositionally biased region" description="Acidic residues" evidence="12">
    <location>
        <begin position="336"/>
        <end position="347"/>
    </location>
</feature>
<dbReference type="PROSITE" id="PS50077">
    <property type="entry name" value="HEAT_REPEAT"/>
    <property type="match status" value="1"/>
</dbReference>
<comment type="cofactor">
    <cofactor evidence="10">
        <name>Fe(2+)</name>
        <dbReference type="ChEBI" id="CHEBI:29033"/>
    </cofactor>
    <text evidence="10">Binds 2 Fe(2+) ions per subunit.</text>
</comment>
<evidence type="ECO:0000256" key="8">
    <source>
        <dbReference type="ARBA" id="ARBA00023256"/>
    </source>
</evidence>
<dbReference type="RefSeq" id="XP_070649228.1">
    <property type="nucleotide sequence ID" value="XM_070793127.1"/>
</dbReference>
<feature type="transmembrane region" description="Helical" evidence="13">
    <location>
        <begin position="286"/>
        <end position="305"/>
    </location>
</feature>
<dbReference type="GeneID" id="109560968"/>
<dbReference type="Proteomes" id="UP001652663">
    <property type="component" value="Chromosome 7"/>
</dbReference>
<keyword evidence="7 10" id="KW-0503">Monooxygenase</keyword>
<reference evidence="15 16" key="1">
    <citation type="submission" date="2025-05" db="UniProtKB">
        <authorList>
            <consortium name="RefSeq"/>
        </authorList>
    </citation>
    <scope>IDENTIFICATION</scope>
    <source>
        <tissue evidence="15 16">Blood</tissue>
    </source>
</reference>
<feature type="repeat" description="HEAT" evidence="11">
    <location>
        <begin position="70"/>
        <end position="110"/>
    </location>
</feature>
<keyword evidence="13" id="KW-1133">Transmembrane helix</keyword>
<dbReference type="EC" id="1.14.99.29" evidence="10"/>
<dbReference type="InterPro" id="IPR021133">
    <property type="entry name" value="HEAT_type_2"/>
</dbReference>
<evidence type="ECO:0000256" key="5">
    <source>
        <dbReference type="ARBA" id="ARBA00023002"/>
    </source>
</evidence>
<feature type="binding site" evidence="10">
    <location>
        <position position="57"/>
    </location>
    <ligand>
        <name>Fe cation</name>
        <dbReference type="ChEBI" id="CHEBI:24875"/>
        <label>1</label>
    </ligand>
</feature>
<keyword evidence="14" id="KW-1185">Reference proteome</keyword>
<dbReference type="Pfam" id="PF03130">
    <property type="entry name" value="HEAT_PBS"/>
    <property type="match status" value="1"/>
</dbReference>
<evidence type="ECO:0000313" key="18">
    <source>
        <dbReference type="RefSeq" id="XP_070649231.1"/>
    </source>
</evidence>
<keyword evidence="13" id="KW-0472">Membrane</keyword>
<dbReference type="SMART" id="SM00567">
    <property type="entry name" value="EZ_HEAT"/>
    <property type="match status" value="5"/>
</dbReference>
<accession>A0ABM4SN50</accession>
<evidence type="ECO:0000256" key="7">
    <source>
        <dbReference type="ARBA" id="ARBA00023033"/>
    </source>
</evidence>
<evidence type="ECO:0000256" key="1">
    <source>
        <dbReference type="ARBA" id="ARBA00000068"/>
    </source>
</evidence>
<name>A0ABM4SN50_BOSIN</name>
<dbReference type="PANTHER" id="PTHR12697">
    <property type="entry name" value="PBS LYASE HEAT-LIKE PROTEIN"/>
    <property type="match status" value="1"/>
</dbReference>
<dbReference type="Gene3D" id="1.25.10.10">
    <property type="entry name" value="Leucine-rich Repeat Variant"/>
    <property type="match status" value="2"/>
</dbReference>
<evidence type="ECO:0000256" key="2">
    <source>
        <dbReference type="ARBA" id="ARBA00005041"/>
    </source>
</evidence>
<evidence type="ECO:0000256" key="11">
    <source>
        <dbReference type="PROSITE-ProRule" id="PRU00103"/>
    </source>
</evidence>
<comment type="pathway">
    <text evidence="2 10">Protein modification; eIF5A hypusination.</text>
</comment>
<evidence type="ECO:0000256" key="6">
    <source>
        <dbReference type="ARBA" id="ARBA00023004"/>
    </source>
</evidence>
<feature type="region of interest" description="Disordered" evidence="12">
    <location>
        <begin position="323"/>
        <end position="396"/>
    </location>
</feature>
<keyword evidence="8 10" id="KW-0386">Hypusine biosynthesis</keyword>
<comment type="catalytic activity">
    <reaction evidence="1 10">
        <text>[eIF5A protein]-deoxyhypusine + AH2 + O2 = [eIF5A protein]-hypusine + A + H2O</text>
        <dbReference type="Rhea" id="RHEA:14101"/>
        <dbReference type="Rhea" id="RHEA-COMP:10144"/>
        <dbReference type="Rhea" id="RHEA-COMP:12592"/>
        <dbReference type="ChEBI" id="CHEBI:13193"/>
        <dbReference type="ChEBI" id="CHEBI:15377"/>
        <dbReference type="ChEBI" id="CHEBI:15379"/>
        <dbReference type="ChEBI" id="CHEBI:17499"/>
        <dbReference type="ChEBI" id="CHEBI:82657"/>
        <dbReference type="ChEBI" id="CHEBI:91175"/>
        <dbReference type="EC" id="1.14.99.29"/>
    </reaction>
</comment>
<organism evidence="14 17">
    <name type="scientific">Bos indicus</name>
    <name type="common">Zebu</name>
    <dbReference type="NCBI Taxonomy" id="9915"/>
    <lineage>
        <taxon>Eukaryota</taxon>
        <taxon>Metazoa</taxon>
        <taxon>Chordata</taxon>
        <taxon>Craniata</taxon>
        <taxon>Vertebrata</taxon>
        <taxon>Euteleostomi</taxon>
        <taxon>Mammalia</taxon>
        <taxon>Eutheria</taxon>
        <taxon>Laurasiatheria</taxon>
        <taxon>Artiodactyla</taxon>
        <taxon>Ruminantia</taxon>
        <taxon>Pecora</taxon>
        <taxon>Bovidae</taxon>
        <taxon>Bovinae</taxon>
        <taxon>Bos</taxon>
    </lineage>
</organism>
<dbReference type="InterPro" id="IPR011989">
    <property type="entry name" value="ARM-like"/>
</dbReference>
<dbReference type="HAMAP" id="MF_03101">
    <property type="entry name" value="Deoxyhypusine_hydroxylase"/>
    <property type="match status" value="1"/>
</dbReference>
<comment type="similarity">
    <text evidence="10">Belongs to the deoxyhypusine hydroxylase family.</text>
</comment>
<dbReference type="RefSeq" id="XP_070649229.1">
    <property type="nucleotide sequence ID" value="XM_070793128.1"/>
</dbReference>
<gene>
    <name evidence="15 16 17 18" type="primary">LOC109560968</name>
    <name evidence="10" type="synonym">DOHH</name>
</gene>
<dbReference type="SUPFAM" id="SSF48371">
    <property type="entry name" value="ARM repeat"/>
    <property type="match status" value="1"/>
</dbReference>
<comment type="function">
    <text evidence="10">Catalyzes the hydroxylation of the N(6)-(4-aminobutyl)-L-lysine intermediate to form hypusine, an essential post-translational modification only found in mature eIF-5A factor.</text>
</comment>
<evidence type="ECO:0000313" key="15">
    <source>
        <dbReference type="RefSeq" id="XP_070649228.1"/>
    </source>
</evidence>
<keyword evidence="13" id="KW-0812">Transmembrane</keyword>
<sequence>MVTEQEVEAVGQTLVDPGQPLQARFRALFTLRGLGGPVAISWISRAFDDDSALLKHELAYCLGQMQDRRAIPVLLDVLRDTRQEPMVRHEAGEALGAIGDPEVLEILKQYSTDPVVEVAETCQLAVRRLEWLQQHGGESAVRGPYLSVDPAPPAEERDLGQLREALLDEARPLFDRYRAMFALRDAGGKEAALALAEGLRCGSALFRHEIGYVLGQMQHEAAVPQLAAALAQPTENPMVTSGPLLLRVAVMPGLAAEEGMDDWSPAPPLYEEYRPPPLDTIRLPRYVLYLLLAAFLVVAVAYAIVGHLIKDLAHDLADWAFGPKPDQEDAPRELPESPEGEDLEELDLQLALAWRGEEDAGGGGEGAPAEAPNRAPRRPSIAFKDPPVRSSFWKLG</sequence>
<evidence type="ECO:0000256" key="12">
    <source>
        <dbReference type="SAM" id="MobiDB-lite"/>
    </source>
</evidence>
<comment type="function">
    <text evidence="9">Catalyzes the hydroxylation of the N(6)-(4-aminobutyl)-L-lysine intermediate produced by deoxyhypusine synthase/DHPS on a critical lysine of the eukaryotic translation initiation factor 5A/eIF-5A. This is the second step of the post-translational modification of that lysine into an unusual amino acid residue named hypusine. Hypusination is unique to mature eIF-5A factor and is essential for its function.</text>
</comment>
<keyword evidence="4" id="KW-0677">Repeat</keyword>
<keyword evidence="5 10" id="KW-0560">Oxidoreductase</keyword>
<evidence type="ECO:0000256" key="4">
    <source>
        <dbReference type="ARBA" id="ARBA00022737"/>
    </source>
</evidence>
<feature type="binding site" evidence="10">
    <location>
        <position position="208"/>
    </location>
    <ligand>
        <name>Fe cation</name>
        <dbReference type="ChEBI" id="CHEBI:24875"/>
        <label>2</label>
    </ligand>
</feature>
<evidence type="ECO:0000256" key="13">
    <source>
        <dbReference type="SAM" id="Phobius"/>
    </source>
</evidence>
<comment type="caution">
    <text evidence="10">Lacks conserved residue(s) required for the propagation of feature annotation.</text>
</comment>
<evidence type="ECO:0000256" key="9">
    <source>
        <dbReference type="ARBA" id="ARBA00045876"/>
    </source>
</evidence>
<keyword evidence="6 10" id="KW-0408">Iron</keyword>
<dbReference type="InterPro" id="IPR027517">
    <property type="entry name" value="Deoxyhypusine_hydroxylase"/>
</dbReference>
<evidence type="ECO:0000256" key="10">
    <source>
        <dbReference type="HAMAP-Rule" id="MF_03101"/>
    </source>
</evidence>
<dbReference type="InterPro" id="IPR016024">
    <property type="entry name" value="ARM-type_fold"/>
</dbReference>
<evidence type="ECO:0000256" key="3">
    <source>
        <dbReference type="ARBA" id="ARBA00022723"/>
    </source>
</evidence>
<evidence type="ECO:0000313" key="16">
    <source>
        <dbReference type="RefSeq" id="XP_070649229.1"/>
    </source>
</evidence>
<dbReference type="Pfam" id="PF13646">
    <property type="entry name" value="HEAT_2"/>
    <property type="match status" value="1"/>
</dbReference>
<feature type="binding site" evidence="10">
    <location>
        <position position="56"/>
    </location>
    <ligand>
        <name>Fe cation</name>
        <dbReference type="ChEBI" id="CHEBI:24875"/>
        <label>1</label>
    </ligand>
</feature>
<evidence type="ECO:0000313" key="14">
    <source>
        <dbReference type="Proteomes" id="UP001652663"/>
    </source>
</evidence>
<keyword evidence="3 10" id="KW-0479">Metal-binding</keyword>
<evidence type="ECO:0000313" key="17">
    <source>
        <dbReference type="RefSeq" id="XP_070649230.1"/>
    </source>
</evidence>
<feature type="binding site" evidence="10">
    <location>
        <position position="90"/>
    </location>
    <ligand>
        <name>Fe cation</name>
        <dbReference type="ChEBI" id="CHEBI:24875"/>
        <label>1</label>
    </ligand>
</feature>
<feature type="compositionally biased region" description="Basic and acidic residues" evidence="12">
    <location>
        <begin position="325"/>
        <end position="335"/>
    </location>
</feature>
<feature type="binding site" evidence="10">
    <location>
        <position position="89"/>
    </location>
    <ligand>
        <name>Fe cation</name>
        <dbReference type="ChEBI" id="CHEBI:24875"/>
        <label>1</label>
    </ligand>
</feature>